<feature type="chain" id="PRO_5013024810" evidence="4">
    <location>
        <begin position="32"/>
        <end position="357"/>
    </location>
</feature>
<evidence type="ECO:0000256" key="4">
    <source>
        <dbReference type="SAM" id="SignalP"/>
    </source>
</evidence>
<evidence type="ECO:0000256" key="2">
    <source>
        <dbReference type="ARBA" id="ARBA00007639"/>
    </source>
</evidence>
<dbReference type="OrthoDB" id="1957427at2"/>
<dbReference type="KEGG" id="snw:BBN63_28240"/>
<feature type="domain" description="Periplasmic binding protein" evidence="5">
    <location>
        <begin position="49"/>
        <end position="309"/>
    </location>
</feature>
<dbReference type="InterPro" id="IPR025997">
    <property type="entry name" value="SBP_2_dom"/>
</dbReference>
<evidence type="ECO:0000259" key="5">
    <source>
        <dbReference type="Pfam" id="PF13407"/>
    </source>
</evidence>
<comment type="similarity">
    <text evidence="2">Belongs to the bacterial solute-binding protein 2 family.</text>
</comment>
<keyword evidence="3 4" id="KW-0732">Signal</keyword>
<dbReference type="PROSITE" id="PS51257">
    <property type="entry name" value="PROKAR_LIPOPROTEIN"/>
    <property type="match status" value="1"/>
</dbReference>
<proteinExistence type="inferred from homology"/>
<dbReference type="PANTHER" id="PTHR46847">
    <property type="entry name" value="D-ALLOSE-BINDING PERIPLASMIC PROTEIN-RELATED"/>
    <property type="match status" value="1"/>
</dbReference>
<name>A0A1U9QZ98_STRNV</name>
<dbReference type="PANTHER" id="PTHR46847:SF1">
    <property type="entry name" value="D-ALLOSE-BINDING PERIPLASMIC PROTEIN-RELATED"/>
    <property type="match status" value="1"/>
</dbReference>
<dbReference type="GO" id="GO:0030246">
    <property type="term" value="F:carbohydrate binding"/>
    <property type="evidence" value="ECO:0007669"/>
    <property type="project" value="UniProtKB-ARBA"/>
</dbReference>
<accession>A0A1U9QZ98</accession>
<feature type="signal peptide" evidence="4">
    <location>
        <begin position="1"/>
        <end position="31"/>
    </location>
</feature>
<reference evidence="6 7" key="1">
    <citation type="submission" date="2016-11" db="EMBL/GenBank/DDBJ databases">
        <title>Complete genome sequence of Streptomyces niveus SCSIO 3406.</title>
        <authorList>
            <person name="Zhu Q."/>
            <person name="Cheng W."/>
            <person name="Song Y."/>
            <person name="Li Q."/>
            <person name="Ju J."/>
        </authorList>
    </citation>
    <scope>NUCLEOTIDE SEQUENCE [LARGE SCALE GENOMIC DNA]</scope>
    <source>
        <strain evidence="6 7">SCSIO 3406</strain>
    </source>
</reference>
<comment type="subcellular location">
    <subcellularLocation>
        <location evidence="1">Cell envelope</location>
    </subcellularLocation>
</comment>
<keyword evidence="7" id="KW-1185">Reference proteome</keyword>
<dbReference type="RefSeq" id="WP_078078144.1">
    <property type="nucleotide sequence ID" value="NZ_CP018047.1"/>
</dbReference>
<dbReference type="AlphaFoldDB" id="A0A1U9QZ98"/>
<evidence type="ECO:0000256" key="3">
    <source>
        <dbReference type="ARBA" id="ARBA00022729"/>
    </source>
</evidence>
<dbReference type="GO" id="GO:0030313">
    <property type="term" value="C:cell envelope"/>
    <property type="evidence" value="ECO:0007669"/>
    <property type="project" value="UniProtKB-SubCell"/>
</dbReference>
<dbReference type="Proteomes" id="UP000189677">
    <property type="component" value="Chromosome"/>
</dbReference>
<organism evidence="6 7">
    <name type="scientific">Streptomyces niveus</name>
    <name type="common">Streptomyces spheroides</name>
    <dbReference type="NCBI Taxonomy" id="193462"/>
    <lineage>
        <taxon>Bacteria</taxon>
        <taxon>Bacillati</taxon>
        <taxon>Actinomycetota</taxon>
        <taxon>Actinomycetes</taxon>
        <taxon>Kitasatosporales</taxon>
        <taxon>Streptomycetaceae</taxon>
        <taxon>Streptomyces</taxon>
    </lineage>
</organism>
<dbReference type="Pfam" id="PF13407">
    <property type="entry name" value="Peripla_BP_4"/>
    <property type="match status" value="1"/>
</dbReference>
<evidence type="ECO:0000313" key="7">
    <source>
        <dbReference type="Proteomes" id="UP000189677"/>
    </source>
</evidence>
<dbReference type="InterPro" id="IPR028082">
    <property type="entry name" value="Peripla_BP_I"/>
</dbReference>
<dbReference type="SUPFAM" id="SSF53822">
    <property type="entry name" value="Periplasmic binding protein-like I"/>
    <property type="match status" value="1"/>
</dbReference>
<gene>
    <name evidence="6" type="ORF">BBN63_28240</name>
</gene>
<evidence type="ECO:0000313" key="6">
    <source>
        <dbReference type="EMBL" id="AQU69497.1"/>
    </source>
</evidence>
<dbReference type="CDD" id="cd01536">
    <property type="entry name" value="PBP1_ABC_sugar_binding-like"/>
    <property type="match status" value="1"/>
</dbReference>
<sequence>MLRHPVGRSPRTALRTSAAACAALLAVTALAGCNRDSESGSAEGGGKVGIDLPRSDSDFWNSYQQYIESGVKDEGIDALSLTNSQNDIGKLVSNVQAFTDQGAKAVVMAPQDTGAIAETLANLNEKKIPVVSVDTRPDKGDVYMVVRADNRAYGQKACEYLGEQLGGKGKVAEFQGDLSSINGRDRSEAFKSCMDEKFPDIKVFELATEWKGEVASAKLQSTLAAHPDLNGIYMQAGGVFLQPTLALLEQKKLLKPPGEKGHITIISNDGIPEELDAIRAGKIDATISQPADLYAKYALYYAKEALAGKTPKVGPTDHDSNIIKIPNGYEDQLPAPLVTKENVDDKALWANQLEKKS</sequence>
<dbReference type="Gene3D" id="3.40.50.2300">
    <property type="match status" value="2"/>
</dbReference>
<dbReference type="EMBL" id="CP018047">
    <property type="protein sequence ID" value="AQU69497.1"/>
    <property type="molecule type" value="Genomic_DNA"/>
</dbReference>
<evidence type="ECO:0000256" key="1">
    <source>
        <dbReference type="ARBA" id="ARBA00004196"/>
    </source>
</evidence>
<protein>
    <submittedName>
        <fullName evidence="6">ABC transporter substrate-binding protein</fullName>
    </submittedName>
</protein>